<sequence length="229" mass="26213">MDQIAILMKKGAIEVAPRSQRGTGFYSRFFLIRKKTGDWRPILDLCSLNKYLKKQSFRMISLQDVLRLLNRGDFMTSLDLQDAYFHIPIHPNHRKFLRFKVAGIHYQFRVLPFGLRSAPRVFTKVLAPVAAHLRQLGVQVFPYLDDWLIKARTTSKAARDMETCLSLFGALGLTVNYPKSHLDPTKNITFLGAILDTVHAKATASQDRRKKLRDLAARLSKRKSASVRT</sequence>
<dbReference type="InterPro" id="IPR000477">
    <property type="entry name" value="RT_dom"/>
</dbReference>
<accession>A0AAV7KPN3</accession>
<dbReference type="SUPFAM" id="SSF56672">
    <property type="entry name" value="DNA/RNA polymerases"/>
    <property type="match status" value="1"/>
</dbReference>
<name>A0AAV7KPN3_PLEWA</name>
<dbReference type="InterPro" id="IPR043128">
    <property type="entry name" value="Rev_trsase/Diguanyl_cyclase"/>
</dbReference>
<comment type="caution">
    <text evidence="4">The sequence shown here is derived from an EMBL/GenBank/DDBJ whole genome shotgun (WGS) entry which is preliminary data.</text>
</comment>
<dbReference type="Proteomes" id="UP001066276">
    <property type="component" value="Chromosome 12"/>
</dbReference>
<proteinExistence type="inferred from homology"/>
<reference evidence="4" key="1">
    <citation type="journal article" date="2022" name="bioRxiv">
        <title>Sequencing and chromosome-scale assembly of the giantPleurodeles waltlgenome.</title>
        <authorList>
            <person name="Brown T."/>
            <person name="Elewa A."/>
            <person name="Iarovenko S."/>
            <person name="Subramanian E."/>
            <person name="Araus A.J."/>
            <person name="Petzold A."/>
            <person name="Susuki M."/>
            <person name="Suzuki K.-i.T."/>
            <person name="Hayashi T."/>
            <person name="Toyoda A."/>
            <person name="Oliveira C."/>
            <person name="Osipova E."/>
            <person name="Leigh N.D."/>
            <person name="Simon A."/>
            <person name="Yun M.H."/>
        </authorList>
    </citation>
    <scope>NUCLEOTIDE SEQUENCE</scope>
    <source>
        <strain evidence="4">20211129_DDA</strain>
        <tissue evidence="4">Liver</tissue>
    </source>
</reference>
<evidence type="ECO:0000256" key="1">
    <source>
        <dbReference type="ARBA" id="ARBA00010879"/>
    </source>
</evidence>
<feature type="domain" description="Reverse transcriptase" evidence="3">
    <location>
        <begin position="13"/>
        <end position="195"/>
    </location>
</feature>
<dbReference type="PROSITE" id="PS50878">
    <property type="entry name" value="RT_POL"/>
    <property type="match status" value="1"/>
</dbReference>
<organism evidence="4 5">
    <name type="scientific">Pleurodeles waltl</name>
    <name type="common">Iberian ribbed newt</name>
    <dbReference type="NCBI Taxonomy" id="8319"/>
    <lineage>
        <taxon>Eukaryota</taxon>
        <taxon>Metazoa</taxon>
        <taxon>Chordata</taxon>
        <taxon>Craniata</taxon>
        <taxon>Vertebrata</taxon>
        <taxon>Euteleostomi</taxon>
        <taxon>Amphibia</taxon>
        <taxon>Batrachia</taxon>
        <taxon>Caudata</taxon>
        <taxon>Salamandroidea</taxon>
        <taxon>Salamandridae</taxon>
        <taxon>Pleurodelinae</taxon>
        <taxon>Pleurodeles</taxon>
    </lineage>
</organism>
<evidence type="ECO:0000313" key="4">
    <source>
        <dbReference type="EMBL" id="KAJ1080319.1"/>
    </source>
</evidence>
<evidence type="ECO:0000256" key="2">
    <source>
        <dbReference type="ARBA" id="ARBA00012180"/>
    </source>
</evidence>
<dbReference type="Gene3D" id="3.10.10.10">
    <property type="entry name" value="HIV Type 1 Reverse Transcriptase, subunit A, domain 1"/>
    <property type="match status" value="1"/>
</dbReference>
<dbReference type="CDD" id="cd03714">
    <property type="entry name" value="RT_DIRS1"/>
    <property type="match status" value="1"/>
</dbReference>
<dbReference type="InterPro" id="IPR052055">
    <property type="entry name" value="Hepadnavirus_pol/RT"/>
</dbReference>
<keyword evidence="5" id="KW-1185">Reference proteome</keyword>
<dbReference type="Pfam" id="PF00078">
    <property type="entry name" value="RVT_1"/>
    <property type="match status" value="1"/>
</dbReference>
<evidence type="ECO:0000313" key="5">
    <source>
        <dbReference type="Proteomes" id="UP001066276"/>
    </source>
</evidence>
<comment type="similarity">
    <text evidence="1">Belongs to the beta type-B retroviral polymerase family. HERV class-II K(HML-2) pol subfamily.</text>
</comment>
<dbReference type="PANTHER" id="PTHR33050">
    <property type="entry name" value="REVERSE TRANSCRIPTASE DOMAIN-CONTAINING PROTEIN"/>
    <property type="match status" value="1"/>
</dbReference>
<dbReference type="EC" id="3.1.26.4" evidence="2"/>
<protein>
    <recommendedName>
        <fullName evidence="2">ribonuclease H</fullName>
        <ecNumber evidence="2">3.1.26.4</ecNumber>
    </recommendedName>
</protein>
<gene>
    <name evidence="4" type="ORF">NDU88_000538</name>
</gene>
<dbReference type="GO" id="GO:0004523">
    <property type="term" value="F:RNA-DNA hybrid ribonuclease activity"/>
    <property type="evidence" value="ECO:0007669"/>
    <property type="project" value="UniProtKB-EC"/>
</dbReference>
<dbReference type="PANTHER" id="PTHR33050:SF7">
    <property type="entry name" value="RIBONUCLEASE H"/>
    <property type="match status" value="1"/>
</dbReference>
<dbReference type="EMBL" id="JANPWB010000016">
    <property type="protein sequence ID" value="KAJ1080319.1"/>
    <property type="molecule type" value="Genomic_DNA"/>
</dbReference>
<dbReference type="AlphaFoldDB" id="A0AAV7KPN3"/>
<evidence type="ECO:0000259" key="3">
    <source>
        <dbReference type="PROSITE" id="PS50878"/>
    </source>
</evidence>
<dbReference type="Gene3D" id="3.30.70.270">
    <property type="match status" value="1"/>
</dbReference>
<dbReference type="InterPro" id="IPR043502">
    <property type="entry name" value="DNA/RNA_pol_sf"/>
</dbReference>